<evidence type="ECO:0000256" key="6">
    <source>
        <dbReference type="ARBA" id="ARBA00022989"/>
    </source>
</evidence>
<dbReference type="KEGG" id="fwa:DCMF_27595"/>
<dbReference type="InterPro" id="IPR043429">
    <property type="entry name" value="ArtM/GltK/GlnP/TcyL/YhdX-like"/>
</dbReference>
<keyword evidence="7 8" id="KW-0472">Membrane</keyword>
<dbReference type="SUPFAM" id="SSF161098">
    <property type="entry name" value="MetI-like"/>
    <property type="match status" value="1"/>
</dbReference>
<gene>
    <name evidence="10" type="ORF">DCMF_27595</name>
</gene>
<evidence type="ECO:0000313" key="10">
    <source>
        <dbReference type="EMBL" id="ATW28015.1"/>
    </source>
</evidence>
<feature type="transmembrane region" description="Helical" evidence="8">
    <location>
        <begin position="57"/>
        <end position="80"/>
    </location>
</feature>
<evidence type="ECO:0000256" key="7">
    <source>
        <dbReference type="ARBA" id="ARBA00023136"/>
    </source>
</evidence>
<dbReference type="FunFam" id="1.10.3720.10:FF:000006">
    <property type="entry name" value="Glutamate/aspartate ABC transporter, permease protein GltK"/>
    <property type="match status" value="1"/>
</dbReference>
<dbReference type="CDD" id="cd06261">
    <property type="entry name" value="TM_PBP2"/>
    <property type="match status" value="1"/>
</dbReference>
<organism evidence="10 11">
    <name type="scientific">Formimonas warabiya</name>
    <dbReference type="NCBI Taxonomy" id="1761012"/>
    <lineage>
        <taxon>Bacteria</taxon>
        <taxon>Bacillati</taxon>
        <taxon>Bacillota</taxon>
        <taxon>Clostridia</taxon>
        <taxon>Eubacteriales</taxon>
        <taxon>Peptococcaceae</taxon>
        <taxon>Candidatus Formimonas</taxon>
    </lineage>
</organism>
<feature type="transmembrane region" description="Helical" evidence="8">
    <location>
        <begin position="151"/>
        <end position="172"/>
    </location>
</feature>
<protein>
    <submittedName>
        <fullName evidence="10">Amino acid ABC transporter permease</fullName>
    </submittedName>
</protein>
<dbReference type="PANTHER" id="PTHR30614:SF0">
    <property type="entry name" value="L-CYSTINE TRANSPORT SYSTEM PERMEASE PROTEIN TCYL"/>
    <property type="match status" value="1"/>
</dbReference>
<keyword evidence="3" id="KW-1003">Cell membrane</keyword>
<evidence type="ECO:0000256" key="1">
    <source>
        <dbReference type="ARBA" id="ARBA00004651"/>
    </source>
</evidence>
<dbReference type="PANTHER" id="PTHR30614">
    <property type="entry name" value="MEMBRANE COMPONENT OF AMINO ACID ABC TRANSPORTER"/>
    <property type="match status" value="1"/>
</dbReference>
<dbReference type="GO" id="GO:0022857">
    <property type="term" value="F:transmembrane transporter activity"/>
    <property type="evidence" value="ECO:0007669"/>
    <property type="project" value="InterPro"/>
</dbReference>
<name>A0A3G1L0K4_FORW1</name>
<feature type="transmembrane region" description="Helical" evidence="8">
    <location>
        <begin position="20"/>
        <end position="45"/>
    </location>
</feature>
<keyword evidence="2 8" id="KW-0813">Transport</keyword>
<proteinExistence type="inferred from homology"/>
<sequence>MGTIFDWGYIWKSLPEILVYLPVTLEIALSSMFFGLILGLITALVKIYRIPVLKQFAALYISFIRGTPLLVQIYLAYYGIPKVLEYMEIAYHWHLSVNNVAPIVFVVFACAVNLGAYLSETIRASIESVDRGQVEAAYSIGMTTLQTMKRIILPQALVVALPNFGNIFLSIIKDTSLAFIVSVVEIMGQAKIIGSRGLRFFEVYIAVSLIYWVVCVVFGKGISLLEERLRKYERRAIG</sequence>
<evidence type="ECO:0000259" key="9">
    <source>
        <dbReference type="PROSITE" id="PS50928"/>
    </source>
</evidence>
<evidence type="ECO:0000256" key="3">
    <source>
        <dbReference type="ARBA" id="ARBA00022475"/>
    </source>
</evidence>
<dbReference type="InterPro" id="IPR035906">
    <property type="entry name" value="MetI-like_sf"/>
</dbReference>
<dbReference type="Gene3D" id="1.10.3720.10">
    <property type="entry name" value="MetI-like"/>
    <property type="match status" value="1"/>
</dbReference>
<dbReference type="Pfam" id="PF00528">
    <property type="entry name" value="BPD_transp_1"/>
    <property type="match status" value="1"/>
</dbReference>
<dbReference type="AlphaFoldDB" id="A0A3G1L0K4"/>
<dbReference type="GO" id="GO:0043190">
    <property type="term" value="C:ATP-binding cassette (ABC) transporter complex"/>
    <property type="evidence" value="ECO:0007669"/>
    <property type="project" value="InterPro"/>
</dbReference>
<dbReference type="EMBL" id="CP017634">
    <property type="protein sequence ID" value="ATW28015.1"/>
    <property type="molecule type" value="Genomic_DNA"/>
</dbReference>
<feature type="domain" description="ABC transmembrane type-1" evidence="9">
    <location>
        <begin position="21"/>
        <end position="222"/>
    </location>
</feature>
<accession>A0A3G1L0K4</accession>
<dbReference type="OrthoDB" id="9787841at2"/>
<keyword evidence="11" id="KW-1185">Reference proteome</keyword>
<dbReference type="PROSITE" id="PS50928">
    <property type="entry name" value="ABC_TM1"/>
    <property type="match status" value="1"/>
</dbReference>
<evidence type="ECO:0000256" key="5">
    <source>
        <dbReference type="ARBA" id="ARBA00022970"/>
    </source>
</evidence>
<keyword evidence="4 8" id="KW-0812">Transmembrane</keyword>
<dbReference type="InterPro" id="IPR010065">
    <property type="entry name" value="AA_ABC_transptr_permease_3TM"/>
</dbReference>
<evidence type="ECO:0000256" key="8">
    <source>
        <dbReference type="RuleBase" id="RU363032"/>
    </source>
</evidence>
<evidence type="ECO:0000313" key="11">
    <source>
        <dbReference type="Proteomes" id="UP000323521"/>
    </source>
</evidence>
<comment type="subcellular location">
    <subcellularLocation>
        <location evidence="1 8">Cell membrane</location>
        <topology evidence="1 8">Multi-pass membrane protein</topology>
    </subcellularLocation>
</comment>
<dbReference type="GO" id="GO:0006865">
    <property type="term" value="P:amino acid transport"/>
    <property type="evidence" value="ECO:0007669"/>
    <property type="project" value="UniProtKB-KW"/>
</dbReference>
<feature type="transmembrane region" description="Helical" evidence="8">
    <location>
        <begin position="100"/>
        <end position="118"/>
    </location>
</feature>
<dbReference type="InterPro" id="IPR000515">
    <property type="entry name" value="MetI-like"/>
</dbReference>
<reference evidence="10 11" key="1">
    <citation type="submission" date="2016-10" db="EMBL/GenBank/DDBJ databases">
        <title>Complete Genome Sequence of Peptococcaceae strain DCMF.</title>
        <authorList>
            <person name="Edwards R.J."/>
            <person name="Holland S.I."/>
            <person name="Deshpande N.P."/>
            <person name="Wong Y.K."/>
            <person name="Ertan H."/>
            <person name="Manefield M."/>
            <person name="Russell T.L."/>
            <person name="Lee M.J."/>
        </authorList>
    </citation>
    <scope>NUCLEOTIDE SEQUENCE [LARGE SCALE GENOMIC DNA]</scope>
    <source>
        <strain evidence="10 11">DCMF</strain>
    </source>
</reference>
<dbReference type="Proteomes" id="UP000323521">
    <property type="component" value="Chromosome"/>
</dbReference>
<evidence type="ECO:0000256" key="2">
    <source>
        <dbReference type="ARBA" id="ARBA00022448"/>
    </source>
</evidence>
<evidence type="ECO:0000256" key="4">
    <source>
        <dbReference type="ARBA" id="ARBA00022692"/>
    </source>
</evidence>
<comment type="similarity">
    <text evidence="8">Belongs to the binding-protein-dependent transport system permease family.</text>
</comment>
<dbReference type="NCBIfam" id="TIGR01726">
    <property type="entry name" value="HEQRo_perm_3TM"/>
    <property type="match status" value="1"/>
</dbReference>
<keyword evidence="5" id="KW-0029">Amino-acid transport</keyword>
<keyword evidence="6 8" id="KW-1133">Transmembrane helix</keyword>
<feature type="transmembrane region" description="Helical" evidence="8">
    <location>
        <begin position="203"/>
        <end position="225"/>
    </location>
</feature>